<evidence type="ECO:0000313" key="1">
    <source>
        <dbReference type="EMBL" id="STS84710.1"/>
    </source>
</evidence>
<gene>
    <name evidence="1" type="ORF">NCTC9140_06522</name>
</gene>
<reference evidence="1 2" key="1">
    <citation type="submission" date="2018-06" db="EMBL/GenBank/DDBJ databases">
        <authorList>
            <consortium name="Pathogen Informatics"/>
            <person name="Doyle S."/>
        </authorList>
    </citation>
    <scope>NUCLEOTIDE SEQUENCE [LARGE SCALE GENOMIC DNA]</scope>
    <source>
        <strain evidence="1 2">NCTC9140</strain>
    </source>
</reference>
<dbReference type="Proteomes" id="UP000254938">
    <property type="component" value="Unassembled WGS sequence"/>
</dbReference>
<accession>A0A377U387</accession>
<dbReference type="AlphaFoldDB" id="A0A377U387"/>
<dbReference type="EMBL" id="UGKQ01000007">
    <property type="protein sequence ID" value="STS84710.1"/>
    <property type="molecule type" value="Genomic_DNA"/>
</dbReference>
<name>A0A377U387_KLEPN</name>
<proteinExistence type="predicted"/>
<organism evidence="1 2">
    <name type="scientific">Klebsiella pneumoniae</name>
    <dbReference type="NCBI Taxonomy" id="573"/>
    <lineage>
        <taxon>Bacteria</taxon>
        <taxon>Pseudomonadati</taxon>
        <taxon>Pseudomonadota</taxon>
        <taxon>Gammaproteobacteria</taxon>
        <taxon>Enterobacterales</taxon>
        <taxon>Enterobacteriaceae</taxon>
        <taxon>Klebsiella/Raoultella group</taxon>
        <taxon>Klebsiella</taxon>
        <taxon>Klebsiella pneumoniae complex</taxon>
    </lineage>
</organism>
<protein>
    <submittedName>
        <fullName evidence="1">Uncharacterized protein</fullName>
    </submittedName>
</protein>
<sequence length="115" mass="13036">MHQMRQDGRLVAGTGADLQHPRLGVSVSSSVIRATIYGWEMVCPWPIGSAVFFPRFMFKGFINKLFARDQRDRLEDTFIDDALRAQLIQQTFNTFTYHCLSTPTRSSQSVTTSCA</sequence>
<evidence type="ECO:0000313" key="2">
    <source>
        <dbReference type="Proteomes" id="UP000254938"/>
    </source>
</evidence>